<dbReference type="SUPFAM" id="SSF88697">
    <property type="entry name" value="PUA domain-like"/>
    <property type="match status" value="1"/>
</dbReference>
<dbReference type="Proteomes" id="UP000316225">
    <property type="component" value="Unassembled WGS sequence"/>
</dbReference>
<comment type="similarity">
    <text evidence="1">Belongs to the UPF0310 family.</text>
</comment>
<dbReference type="Pfam" id="PF01878">
    <property type="entry name" value="EVE"/>
    <property type="match status" value="1"/>
</dbReference>
<proteinExistence type="inferred from homology"/>
<protein>
    <recommendedName>
        <fullName evidence="1">UPF0310 protein IQ24_01459</fullName>
    </recommendedName>
</protein>
<dbReference type="CDD" id="cd21132">
    <property type="entry name" value="EVE-like"/>
    <property type="match status" value="1"/>
</dbReference>
<organism evidence="3 4">
    <name type="scientific">Paracoccus sulfuroxidans</name>
    <dbReference type="NCBI Taxonomy" id="384678"/>
    <lineage>
        <taxon>Bacteria</taxon>
        <taxon>Pseudomonadati</taxon>
        <taxon>Pseudomonadota</taxon>
        <taxon>Alphaproteobacteria</taxon>
        <taxon>Rhodobacterales</taxon>
        <taxon>Paracoccaceae</taxon>
        <taxon>Paracoccus</taxon>
    </lineage>
</organism>
<comment type="caution">
    <text evidence="3">The sequence shown here is derived from an EMBL/GenBank/DDBJ whole genome shotgun (WGS) entry which is preliminary data.</text>
</comment>
<evidence type="ECO:0000256" key="1">
    <source>
        <dbReference type="HAMAP-Rule" id="MF_00771"/>
    </source>
</evidence>
<dbReference type="OrthoDB" id="9793567at2"/>
<dbReference type="AlphaFoldDB" id="A0A562NSB0"/>
<accession>A0A562NSB0</accession>
<evidence type="ECO:0000313" key="3">
    <source>
        <dbReference type="EMBL" id="TWI34950.1"/>
    </source>
</evidence>
<reference evidence="3 4" key="1">
    <citation type="journal article" date="2015" name="Stand. Genomic Sci.">
        <title>Genomic Encyclopedia of Bacterial and Archaeal Type Strains, Phase III: the genomes of soil and plant-associated and newly described type strains.</title>
        <authorList>
            <person name="Whitman W.B."/>
            <person name="Woyke T."/>
            <person name="Klenk H.P."/>
            <person name="Zhou Y."/>
            <person name="Lilburn T.G."/>
            <person name="Beck B.J."/>
            <person name="De Vos P."/>
            <person name="Vandamme P."/>
            <person name="Eisen J.A."/>
            <person name="Garrity G."/>
            <person name="Hugenholtz P."/>
            <person name="Kyrpides N.C."/>
        </authorList>
    </citation>
    <scope>NUCLEOTIDE SEQUENCE [LARGE SCALE GENOMIC DNA]</scope>
    <source>
        <strain evidence="3 4">CGMCC 1.5364</strain>
    </source>
</reference>
<dbReference type="InterPro" id="IPR022996">
    <property type="entry name" value="UPF0310"/>
</dbReference>
<dbReference type="RefSeq" id="WP_145397161.1">
    <property type="nucleotide sequence ID" value="NZ_VLKU01000004.1"/>
</dbReference>
<feature type="domain" description="EVE" evidence="2">
    <location>
        <begin position="9"/>
        <end position="137"/>
    </location>
</feature>
<name>A0A562NSB0_9RHOB</name>
<evidence type="ECO:0000259" key="2">
    <source>
        <dbReference type="Pfam" id="PF01878"/>
    </source>
</evidence>
<dbReference type="InterPro" id="IPR015947">
    <property type="entry name" value="PUA-like_sf"/>
</dbReference>
<dbReference type="EMBL" id="VLKU01000004">
    <property type="protein sequence ID" value="TWI34950.1"/>
    <property type="molecule type" value="Genomic_DNA"/>
</dbReference>
<sequence length="142" mass="15927">MPDSVEPRHWIGTVSREHVMRGVAGGFAMLNHGKEAPLRRVLPGHWLIFYSPKVSFPDGAPLKAFTAIGRIREGQPYQAEMAPGMTGWRRDVDWGKATETPIARLADRLEFTRGNWGMLARRGLFEISAADFQTIHAAMLKE</sequence>
<keyword evidence="4" id="KW-1185">Reference proteome</keyword>
<evidence type="ECO:0000313" key="4">
    <source>
        <dbReference type="Proteomes" id="UP000316225"/>
    </source>
</evidence>
<dbReference type="HAMAP" id="MF_00771">
    <property type="entry name" value="UPF0310"/>
    <property type="match status" value="1"/>
</dbReference>
<dbReference type="InterPro" id="IPR002740">
    <property type="entry name" value="EVE_domain"/>
</dbReference>
<dbReference type="NCBIfam" id="NF002616">
    <property type="entry name" value="PRK02268.1-2"/>
    <property type="match status" value="1"/>
</dbReference>
<gene>
    <name evidence="3" type="ORF">IQ24_01459</name>
</gene>
<dbReference type="Gene3D" id="3.10.590.10">
    <property type="entry name" value="ph1033 like domains"/>
    <property type="match status" value="1"/>
</dbReference>